<organism evidence="9 10">
    <name type="scientific">Candidatus Taylorbacteria bacterium RIFCSPLOWO2_01_FULL_48_100</name>
    <dbReference type="NCBI Taxonomy" id="1802322"/>
    <lineage>
        <taxon>Bacteria</taxon>
        <taxon>Candidatus Tayloriibacteriota</taxon>
    </lineage>
</organism>
<feature type="transmembrane region" description="Helical" evidence="8">
    <location>
        <begin position="326"/>
        <end position="347"/>
    </location>
</feature>
<dbReference type="EMBL" id="MHSA01000004">
    <property type="protein sequence ID" value="OHA34943.1"/>
    <property type="molecule type" value="Genomic_DNA"/>
</dbReference>
<feature type="transmembrane region" description="Helical" evidence="8">
    <location>
        <begin position="436"/>
        <end position="459"/>
    </location>
</feature>
<dbReference type="GO" id="GO:0015648">
    <property type="term" value="F:lipid-linked peptidoglycan transporter activity"/>
    <property type="evidence" value="ECO:0007669"/>
    <property type="project" value="TreeGrafter"/>
</dbReference>
<proteinExistence type="predicted"/>
<dbReference type="Pfam" id="PF03023">
    <property type="entry name" value="MurJ"/>
    <property type="match status" value="1"/>
</dbReference>
<dbReference type="Proteomes" id="UP000177797">
    <property type="component" value="Unassembled WGS sequence"/>
</dbReference>
<feature type="transmembrane region" description="Helical" evidence="8">
    <location>
        <begin position="359"/>
        <end position="381"/>
    </location>
</feature>
<dbReference type="GO" id="GO:0008360">
    <property type="term" value="P:regulation of cell shape"/>
    <property type="evidence" value="ECO:0007669"/>
    <property type="project" value="UniProtKB-KW"/>
</dbReference>
<sequence>MVKRFLAFFHSDVRGLHEAAYLLGAFAFLSQVLALLRDRLFASSFGAGALLDSYYAAFRIPDLILVIGASVVSASILIPFLVERMEKTGDGGKGFVDAVFSSFFAGIVFVSVIAFLLTPFLIKLFFPTASISSEFFSDTVLLTRIMLLQPILLGISNLFGSIVQARRRFFVYAVSPLLYNIGIIGGVAFLYPVMGISGLAWGVVAGAFLHLAVQIPSVASAGLLPRPTLHWRIAELRQVVLISLPRTAALGASNIVTLFLLSIASSIGAGSIAIFTLAWNLQSVPLSIVGVSYSLAAFPTLVRLFSRNGNGEFLGAVSESFKHIAFWSFPAAALFIVLRAQIVRVVLGAGAFSWTDTRLTAAALAIFAVSIVAQGIILLFVRAHYAAGETSRPFWASVISGALTIALGYGFVAWFANYSSSRFFIEALLRVTDVAGTTALALPLAYSLGALANLALLWWMFSRRHGGLWAHVRRPLGESFSASVIAGAIAYAGLNFFDNFLDLQKVSGIFLQGLFAGILGITAWVTVLYALKSRELAGAWATVHRKVWRARPVAPDASENPTL</sequence>
<feature type="transmembrane region" description="Helical" evidence="8">
    <location>
        <begin position="20"/>
        <end position="36"/>
    </location>
</feature>
<evidence type="ECO:0000313" key="9">
    <source>
        <dbReference type="EMBL" id="OHA34943.1"/>
    </source>
</evidence>
<dbReference type="GO" id="GO:0005886">
    <property type="term" value="C:plasma membrane"/>
    <property type="evidence" value="ECO:0007669"/>
    <property type="project" value="UniProtKB-SubCell"/>
</dbReference>
<evidence type="ECO:0000256" key="1">
    <source>
        <dbReference type="ARBA" id="ARBA00004651"/>
    </source>
</evidence>
<feature type="transmembrane region" description="Helical" evidence="8">
    <location>
        <begin position="142"/>
        <end position="162"/>
    </location>
</feature>
<dbReference type="GO" id="GO:0009252">
    <property type="term" value="P:peptidoglycan biosynthetic process"/>
    <property type="evidence" value="ECO:0007669"/>
    <property type="project" value="UniProtKB-KW"/>
</dbReference>
<feature type="transmembrane region" description="Helical" evidence="8">
    <location>
        <begin position="480"/>
        <end position="497"/>
    </location>
</feature>
<evidence type="ECO:0000256" key="7">
    <source>
        <dbReference type="ARBA" id="ARBA00023136"/>
    </source>
</evidence>
<dbReference type="GO" id="GO:0034204">
    <property type="term" value="P:lipid translocation"/>
    <property type="evidence" value="ECO:0007669"/>
    <property type="project" value="TreeGrafter"/>
</dbReference>
<feature type="transmembrane region" description="Helical" evidence="8">
    <location>
        <begin position="255"/>
        <end position="278"/>
    </location>
</feature>
<feature type="transmembrane region" description="Helical" evidence="8">
    <location>
        <begin position="94"/>
        <end position="122"/>
    </location>
</feature>
<dbReference type="PANTHER" id="PTHR47019">
    <property type="entry name" value="LIPID II FLIPPASE MURJ"/>
    <property type="match status" value="1"/>
</dbReference>
<name>A0A1G2NFV0_9BACT</name>
<keyword evidence="3 8" id="KW-0812">Transmembrane</keyword>
<dbReference type="AlphaFoldDB" id="A0A1G2NFV0"/>
<feature type="transmembrane region" description="Helical" evidence="8">
    <location>
        <begin position="393"/>
        <end position="416"/>
    </location>
</feature>
<evidence type="ECO:0000256" key="3">
    <source>
        <dbReference type="ARBA" id="ARBA00022692"/>
    </source>
</evidence>
<accession>A0A1G2NFV0</accession>
<dbReference type="InterPro" id="IPR004268">
    <property type="entry name" value="MurJ"/>
</dbReference>
<feature type="transmembrane region" description="Helical" evidence="8">
    <location>
        <begin position="284"/>
        <end position="305"/>
    </location>
</feature>
<feature type="transmembrane region" description="Helical" evidence="8">
    <location>
        <begin position="199"/>
        <end position="224"/>
    </location>
</feature>
<feature type="transmembrane region" description="Helical" evidence="8">
    <location>
        <begin position="56"/>
        <end position="82"/>
    </location>
</feature>
<evidence type="ECO:0000256" key="2">
    <source>
        <dbReference type="ARBA" id="ARBA00022475"/>
    </source>
</evidence>
<keyword evidence="4" id="KW-0133">Cell shape</keyword>
<gene>
    <name evidence="9" type="ORF">A2938_02260</name>
</gene>
<keyword evidence="7 8" id="KW-0472">Membrane</keyword>
<evidence type="ECO:0000256" key="6">
    <source>
        <dbReference type="ARBA" id="ARBA00022989"/>
    </source>
</evidence>
<feature type="transmembrane region" description="Helical" evidence="8">
    <location>
        <begin position="169"/>
        <end position="193"/>
    </location>
</feature>
<feature type="transmembrane region" description="Helical" evidence="8">
    <location>
        <begin position="509"/>
        <end position="531"/>
    </location>
</feature>
<evidence type="ECO:0000256" key="8">
    <source>
        <dbReference type="SAM" id="Phobius"/>
    </source>
</evidence>
<dbReference type="PRINTS" id="PR01806">
    <property type="entry name" value="VIRFACTRMVIN"/>
</dbReference>
<evidence type="ECO:0000256" key="5">
    <source>
        <dbReference type="ARBA" id="ARBA00022984"/>
    </source>
</evidence>
<evidence type="ECO:0008006" key="11">
    <source>
        <dbReference type="Google" id="ProtNLM"/>
    </source>
</evidence>
<dbReference type="InterPro" id="IPR051050">
    <property type="entry name" value="Lipid_II_flippase_MurJ/MviN"/>
</dbReference>
<keyword evidence="5" id="KW-0573">Peptidoglycan synthesis</keyword>
<keyword evidence="6 8" id="KW-1133">Transmembrane helix</keyword>
<dbReference type="PANTHER" id="PTHR47019:SF1">
    <property type="entry name" value="LIPID II FLIPPASE MURJ"/>
    <property type="match status" value="1"/>
</dbReference>
<reference evidence="9 10" key="1">
    <citation type="journal article" date="2016" name="Nat. Commun.">
        <title>Thousands of microbial genomes shed light on interconnected biogeochemical processes in an aquifer system.</title>
        <authorList>
            <person name="Anantharaman K."/>
            <person name="Brown C.T."/>
            <person name="Hug L.A."/>
            <person name="Sharon I."/>
            <person name="Castelle C.J."/>
            <person name="Probst A.J."/>
            <person name="Thomas B.C."/>
            <person name="Singh A."/>
            <person name="Wilkins M.J."/>
            <person name="Karaoz U."/>
            <person name="Brodie E.L."/>
            <person name="Williams K.H."/>
            <person name="Hubbard S.S."/>
            <person name="Banfield J.F."/>
        </authorList>
    </citation>
    <scope>NUCLEOTIDE SEQUENCE [LARGE SCALE GENOMIC DNA]</scope>
</reference>
<keyword evidence="2" id="KW-1003">Cell membrane</keyword>
<evidence type="ECO:0000256" key="4">
    <source>
        <dbReference type="ARBA" id="ARBA00022960"/>
    </source>
</evidence>
<comment type="subcellular location">
    <subcellularLocation>
        <location evidence="1">Cell membrane</location>
        <topology evidence="1">Multi-pass membrane protein</topology>
    </subcellularLocation>
</comment>
<evidence type="ECO:0000313" key="10">
    <source>
        <dbReference type="Proteomes" id="UP000177797"/>
    </source>
</evidence>
<protein>
    <recommendedName>
        <fullName evidence="11">Lipid II flippase MurJ</fullName>
    </recommendedName>
</protein>
<dbReference type="CDD" id="cd13123">
    <property type="entry name" value="MATE_MurJ_like"/>
    <property type="match status" value="1"/>
</dbReference>
<comment type="caution">
    <text evidence="9">The sequence shown here is derived from an EMBL/GenBank/DDBJ whole genome shotgun (WGS) entry which is preliminary data.</text>
</comment>